<proteinExistence type="predicted"/>
<comment type="caution">
    <text evidence="2">The sequence shown here is derived from an EMBL/GenBank/DDBJ whole genome shotgun (WGS) entry which is preliminary data.</text>
</comment>
<feature type="compositionally biased region" description="Basic and acidic residues" evidence="1">
    <location>
        <begin position="90"/>
        <end position="107"/>
    </location>
</feature>
<evidence type="ECO:0000256" key="1">
    <source>
        <dbReference type="SAM" id="MobiDB-lite"/>
    </source>
</evidence>
<dbReference type="EMBL" id="JAGVWE010000002">
    <property type="protein sequence ID" value="MBS3062401.1"/>
    <property type="molecule type" value="Genomic_DNA"/>
</dbReference>
<organism evidence="2 3">
    <name type="scientific">Candidatus Iainarchaeum sp</name>
    <dbReference type="NCBI Taxonomy" id="3101447"/>
    <lineage>
        <taxon>Archaea</taxon>
        <taxon>Candidatus Iainarchaeota</taxon>
        <taxon>Candidatus Iainarchaeia</taxon>
        <taxon>Candidatus Iainarchaeales</taxon>
        <taxon>Candidatus Iainarchaeaceae</taxon>
        <taxon>Candidatus Iainarchaeum</taxon>
    </lineage>
</organism>
<sequence length="115" mass="12535">MSGSNAHSQIIYPKKKEEATAQAVEQKPRDLEAERANAVIVYPTKEPAPRPAEPARPRPLQGPSKGDAHTIIIYPKKKEPPQAVAQAQPVKDEQPLTEPTEKPEDKSQGANAPQT</sequence>
<dbReference type="AlphaFoldDB" id="A0A8T4L6A6"/>
<reference evidence="2" key="2">
    <citation type="submission" date="2021-05" db="EMBL/GenBank/DDBJ databases">
        <title>Protein family content uncovers lineage relationships and bacterial pathway maintenance mechanisms in DPANN archaea.</title>
        <authorList>
            <person name="Castelle C.J."/>
            <person name="Meheust R."/>
            <person name="Jaffe A.L."/>
            <person name="Seitz K."/>
            <person name="Gong X."/>
            <person name="Baker B.J."/>
            <person name="Banfield J.F."/>
        </authorList>
    </citation>
    <scope>NUCLEOTIDE SEQUENCE</scope>
    <source>
        <strain evidence="2">RIFCSPLOWO2_01_FULL_58_19</strain>
    </source>
</reference>
<feature type="region of interest" description="Disordered" evidence="1">
    <location>
        <begin position="1"/>
        <end position="115"/>
    </location>
</feature>
<gene>
    <name evidence="2" type="ORF">J4203_00885</name>
</gene>
<evidence type="ECO:0000313" key="2">
    <source>
        <dbReference type="EMBL" id="MBS3062401.1"/>
    </source>
</evidence>
<name>A0A8T4L6A6_9ARCH</name>
<dbReference type="Proteomes" id="UP000678237">
    <property type="component" value="Unassembled WGS sequence"/>
</dbReference>
<evidence type="ECO:0000313" key="3">
    <source>
        <dbReference type="Proteomes" id="UP000678237"/>
    </source>
</evidence>
<accession>A0A8T4L6A6</accession>
<reference evidence="2" key="1">
    <citation type="submission" date="2021-03" db="EMBL/GenBank/DDBJ databases">
        <authorList>
            <person name="Jaffe A."/>
        </authorList>
    </citation>
    <scope>NUCLEOTIDE SEQUENCE</scope>
    <source>
        <strain evidence="2">RIFCSPLOWO2_01_FULL_58_19</strain>
    </source>
</reference>
<protein>
    <submittedName>
        <fullName evidence="2">Uncharacterized protein</fullName>
    </submittedName>
</protein>
<feature type="compositionally biased region" description="Basic and acidic residues" evidence="1">
    <location>
        <begin position="26"/>
        <end position="35"/>
    </location>
</feature>